<dbReference type="Proteomes" id="UP001055171">
    <property type="component" value="Chromosome"/>
</dbReference>
<evidence type="ECO:0000313" key="4">
    <source>
        <dbReference type="Proteomes" id="UP001055171"/>
    </source>
</evidence>
<dbReference type="PANTHER" id="PTHR43581:SF2">
    <property type="entry name" value="EXCINUCLEASE ATPASE SUBUNIT"/>
    <property type="match status" value="1"/>
</dbReference>
<organism evidence="3 4">
    <name type="scientific">Mycobacterium lentiflavum</name>
    <dbReference type="NCBI Taxonomy" id="141349"/>
    <lineage>
        <taxon>Bacteria</taxon>
        <taxon>Bacillati</taxon>
        <taxon>Actinomycetota</taxon>
        <taxon>Actinomycetes</taxon>
        <taxon>Mycobacteriales</taxon>
        <taxon>Mycobacteriaceae</taxon>
        <taxon>Mycobacterium</taxon>
        <taxon>Mycobacterium simiae complex</taxon>
    </lineage>
</organism>
<dbReference type="Gene3D" id="3.40.50.300">
    <property type="entry name" value="P-loop containing nucleotide triphosphate hydrolases"/>
    <property type="match status" value="1"/>
</dbReference>
<dbReference type="InterPro" id="IPR022532">
    <property type="entry name" value="DUF3696"/>
</dbReference>
<reference evidence="3" key="1">
    <citation type="submission" date="2022-08" db="EMBL/GenBank/DDBJ databases">
        <title>Complete genome sequence of 14 non-tuberculosis mycobacteria type-strains.</title>
        <authorList>
            <person name="Igarashi Y."/>
            <person name="Osugi A."/>
            <person name="Mitarai S."/>
        </authorList>
    </citation>
    <scope>NUCLEOTIDE SEQUENCE</scope>
    <source>
        <strain evidence="3">ATCC 51985</strain>
    </source>
</reference>
<name>A0ABY3UZ50_MYCLN</name>
<feature type="domain" description="ATPase AAA-type core" evidence="2">
    <location>
        <begin position="253"/>
        <end position="386"/>
    </location>
</feature>
<accession>A0ABY3UZ50</accession>
<dbReference type="InterPro" id="IPR003959">
    <property type="entry name" value="ATPase_AAA_core"/>
</dbReference>
<dbReference type="InterPro" id="IPR014592">
    <property type="entry name" value="P-loop_UCP034888"/>
</dbReference>
<dbReference type="SUPFAM" id="SSF52540">
    <property type="entry name" value="P-loop containing nucleoside triphosphate hydrolases"/>
    <property type="match status" value="1"/>
</dbReference>
<evidence type="ECO:0000259" key="1">
    <source>
        <dbReference type="Pfam" id="PF12476"/>
    </source>
</evidence>
<dbReference type="Pfam" id="PF13304">
    <property type="entry name" value="AAA_21"/>
    <property type="match status" value="2"/>
</dbReference>
<evidence type="ECO:0000259" key="2">
    <source>
        <dbReference type="Pfam" id="PF13304"/>
    </source>
</evidence>
<gene>
    <name evidence="3" type="ORF">MJO58_00130</name>
</gene>
<dbReference type="PIRSF" id="PIRSF034888">
    <property type="entry name" value="P-loop_UCP034888"/>
    <property type="match status" value="1"/>
</dbReference>
<keyword evidence="4" id="KW-1185">Reference proteome</keyword>
<dbReference type="Pfam" id="PF12476">
    <property type="entry name" value="DUF3696"/>
    <property type="match status" value="1"/>
</dbReference>
<dbReference type="InterPro" id="IPR051396">
    <property type="entry name" value="Bact_Antivir_Def_Nuclease"/>
</dbReference>
<dbReference type="EMBL" id="CP092423">
    <property type="protein sequence ID" value="ULP42477.1"/>
    <property type="molecule type" value="Genomic_DNA"/>
</dbReference>
<dbReference type="InterPro" id="IPR027417">
    <property type="entry name" value="P-loop_NTPase"/>
</dbReference>
<feature type="domain" description="ATPase AAA-type core" evidence="2">
    <location>
        <begin position="24"/>
        <end position="107"/>
    </location>
</feature>
<proteinExistence type="predicted"/>
<dbReference type="RefSeq" id="WP_239721597.1">
    <property type="nucleotide sequence ID" value="NZ_CP092423.2"/>
</dbReference>
<feature type="domain" description="DUF3696" evidence="1">
    <location>
        <begin position="399"/>
        <end position="438"/>
    </location>
</feature>
<evidence type="ECO:0000313" key="3">
    <source>
        <dbReference type="EMBL" id="ULP42477.1"/>
    </source>
</evidence>
<sequence length="459" mass="51441">MLTQLRLKNFKAWEDTGDVALAPLTILFGANSSGKSSLHQFLLMLQQTIESPDRRRVLHTGDDRTPVDLGSYVSLLRNANVDSPLEFELNWRRSSPLQTVYGREKSRLTVREMGFKAAIGATAEAPSRIRVDNYSYRLSAGESGVLELGSERGGDGRYVVRAKGIELVRTLGRKWPVSPPSQFHAFPDDLPTRYRYLDFAADLTLALEDQLRAINYLGPLRDKPNRLYRWSGEEVSHVGWRGEHSIEALLAGRARKFNFAEKQRTKSLQVLVAQWLHDLGVIDRFSVAQIGEGRDEYEVRVTTPGSDREVLLTDVGFGVSQVLPVIVEAFYSAPGATVVMEQPEIHLHPAVQAGLADLFIAAISAREESSPRNTQFIVESHSEHLLRRLLRRIAENQVNPADVQCYVVSSGRRGSKIRALEVDEYGNVHNWPKDFFGDPAADVIAQSRSARARRNAESR</sequence>
<protein>
    <submittedName>
        <fullName evidence="3">DUF3696 domain-containing protein</fullName>
    </submittedName>
</protein>
<dbReference type="PANTHER" id="PTHR43581">
    <property type="entry name" value="ATP/GTP PHOSPHATASE"/>
    <property type="match status" value="1"/>
</dbReference>